<dbReference type="InterPro" id="IPR037066">
    <property type="entry name" value="Plug_dom_sf"/>
</dbReference>
<name>A0A923HYF2_9BURK</name>
<keyword evidence="5 11" id="KW-0812">Transmembrane</keyword>
<evidence type="ECO:0000256" key="3">
    <source>
        <dbReference type="ARBA" id="ARBA00022448"/>
    </source>
</evidence>
<reference evidence="15" key="1">
    <citation type="submission" date="2020-08" db="EMBL/GenBank/DDBJ databases">
        <title>Novel species isolated from subtropical streams in China.</title>
        <authorList>
            <person name="Lu H."/>
        </authorList>
    </citation>
    <scope>NUCLEOTIDE SEQUENCE</scope>
    <source>
        <strain evidence="15">CY7W</strain>
    </source>
</reference>
<keyword evidence="7 12" id="KW-0798">TonB box</keyword>
<dbReference type="Pfam" id="PF00593">
    <property type="entry name" value="TonB_dep_Rec_b-barrel"/>
    <property type="match status" value="1"/>
</dbReference>
<keyword evidence="9 15" id="KW-0675">Receptor</keyword>
<dbReference type="Pfam" id="PF07715">
    <property type="entry name" value="Plug"/>
    <property type="match status" value="1"/>
</dbReference>
<keyword evidence="4 11" id="KW-1134">Transmembrane beta strand</keyword>
<evidence type="ECO:0000256" key="9">
    <source>
        <dbReference type="ARBA" id="ARBA00023170"/>
    </source>
</evidence>
<keyword evidence="6" id="KW-0732">Signal</keyword>
<dbReference type="SUPFAM" id="SSF56935">
    <property type="entry name" value="Porins"/>
    <property type="match status" value="1"/>
</dbReference>
<evidence type="ECO:0000313" key="15">
    <source>
        <dbReference type="EMBL" id="MBC3934469.1"/>
    </source>
</evidence>
<evidence type="ECO:0000256" key="1">
    <source>
        <dbReference type="ARBA" id="ARBA00004571"/>
    </source>
</evidence>
<keyword evidence="16" id="KW-1185">Reference proteome</keyword>
<evidence type="ECO:0000256" key="7">
    <source>
        <dbReference type="ARBA" id="ARBA00023077"/>
    </source>
</evidence>
<evidence type="ECO:0000313" key="16">
    <source>
        <dbReference type="Proteomes" id="UP000612361"/>
    </source>
</evidence>
<evidence type="ECO:0000256" key="5">
    <source>
        <dbReference type="ARBA" id="ARBA00022692"/>
    </source>
</evidence>
<organism evidence="15 16">
    <name type="scientific">Undibacterium rugosum</name>
    <dbReference type="NCBI Taxonomy" id="2762291"/>
    <lineage>
        <taxon>Bacteria</taxon>
        <taxon>Pseudomonadati</taxon>
        <taxon>Pseudomonadota</taxon>
        <taxon>Betaproteobacteria</taxon>
        <taxon>Burkholderiales</taxon>
        <taxon>Oxalobacteraceae</taxon>
        <taxon>Undibacterium</taxon>
    </lineage>
</organism>
<dbReference type="Proteomes" id="UP000612361">
    <property type="component" value="Unassembled WGS sequence"/>
</dbReference>
<keyword evidence="3 11" id="KW-0813">Transport</keyword>
<dbReference type="GO" id="GO:0015344">
    <property type="term" value="F:siderophore uptake transmembrane transporter activity"/>
    <property type="evidence" value="ECO:0007669"/>
    <property type="project" value="TreeGrafter"/>
</dbReference>
<dbReference type="AlphaFoldDB" id="A0A923HYF2"/>
<dbReference type="InterPro" id="IPR000531">
    <property type="entry name" value="Beta-barrel_TonB"/>
</dbReference>
<evidence type="ECO:0000256" key="12">
    <source>
        <dbReference type="RuleBase" id="RU003357"/>
    </source>
</evidence>
<protein>
    <submittedName>
        <fullName evidence="15">TonB-dependent receptor</fullName>
    </submittedName>
</protein>
<evidence type="ECO:0000256" key="8">
    <source>
        <dbReference type="ARBA" id="ARBA00023136"/>
    </source>
</evidence>
<feature type="domain" description="TonB-dependent receptor plug" evidence="14">
    <location>
        <begin position="47"/>
        <end position="138"/>
    </location>
</feature>
<sequence>MALAWQVSCAQDMPVGADPNSRSAYDNKLYRVEVKGRPQSDVDLRRNAVVAKQIVGREEIDRFGDSNVNEVVRRLPGVDIQNGQPRLRGMGSGYTQILINGEPAPSGFLLEQINPAQVERIEIQKAATADQSTQAVAGSINIVLKTVAKKRQASVKLGVAYSTGRPTANVSALYSERAGDLSYSLPVSAYEYDSSAEMKVSRYVAGSLGTVGTAQQLAQQPMWGHSINASPQLNWRIDDDQSINLQAFLQRSDWHSKVQFTDIAASNPLLFEDSSNNEGRFENHRLTGQWSVRFSGERKLDLKLMMGQALNEFVNQSYRANLPYRHSVGEGRDRTLTQSGKYGQLLGDAHRLSAGWEFEFRRRDDERNVTVLGLQQLPGMDTLPLHAKIDRQAYYLQDEWELSDQWLLYGGLRHETIATRSDTFDGAVSNRSQVMSPLLHVNFKPDPKGCDVIRGSLTRSYKAPDLYSLVPRPTLNSIYPLPTQQNDQVAADRAGNPGLRPELATGLDLAYEMYFTGGGLFSVGLFHRRVEDLIRYVTTLENVSWATVPRWVSRPQNISSANSSGIELEFKGPASQLLPGLVDAKTRLDLRGTLNLYRSKVDAVPMPNSRLDGQQPWSATLGFDYKAQHVPLTVGANLSYTPGYDTQQTLSQALKQTRSRALDLYALWNWNQQVSLRFGATNAAPQWTGRITSTDDGSSVQVQRKTRPNYTVAIDIKL</sequence>
<keyword evidence="8 11" id="KW-0472">Membrane</keyword>
<gene>
    <name evidence="15" type="ORF">H8K47_03780</name>
</gene>
<dbReference type="EMBL" id="JACOGG010000003">
    <property type="protein sequence ID" value="MBC3934469.1"/>
    <property type="molecule type" value="Genomic_DNA"/>
</dbReference>
<evidence type="ECO:0000256" key="11">
    <source>
        <dbReference type="PROSITE-ProRule" id="PRU01360"/>
    </source>
</evidence>
<evidence type="ECO:0000256" key="6">
    <source>
        <dbReference type="ARBA" id="ARBA00022729"/>
    </source>
</evidence>
<comment type="subcellular location">
    <subcellularLocation>
        <location evidence="1 11">Cell outer membrane</location>
        <topology evidence="1 11">Multi-pass membrane protein</topology>
    </subcellularLocation>
</comment>
<dbReference type="PROSITE" id="PS52016">
    <property type="entry name" value="TONB_DEPENDENT_REC_3"/>
    <property type="match status" value="1"/>
</dbReference>
<comment type="similarity">
    <text evidence="2 11 12">Belongs to the TonB-dependent receptor family.</text>
</comment>
<dbReference type="CDD" id="cd01347">
    <property type="entry name" value="ligand_gated_channel"/>
    <property type="match status" value="1"/>
</dbReference>
<keyword evidence="10 11" id="KW-0998">Cell outer membrane</keyword>
<dbReference type="InterPro" id="IPR039426">
    <property type="entry name" value="TonB-dep_rcpt-like"/>
</dbReference>
<evidence type="ECO:0000256" key="10">
    <source>
        <dbReference type="ARBA" id="ARBA00023237"/>
    </source>
</evidence>
<evidence type="ECO:0000259" key="13">
    <source>
        <dbReference type="Pfam" id="PF00593"/>
    </source>
</evidence>
<dbReference type="Gene3D" id="2.40.170.20">
    <property type="entry name" value="TonB-dependent receptor, beta-barrel domain"/>
    <property type="match status" value="1"/>
</dbReference>
<dbReference type="InterPro" id="IPR012910">
    <property type="entry name" value="Plug_dom"/>
</dbReference>
<dbReference type="PANTHER" id="PTHR30069">
    <property type="entry name" value="TONB-DEPENDENT OUTER MEMBRANE RECEPTOR"/>
    <property type="match status" value="1"/>
</dbReference>
<evidence type="ECO:0000259" key="14">
    <source>
        <dbReference type="Pfam" id="PF07715"/>
    </source>
</evidence>
<dbReference type="PANTHER" id="PTHR30069:SF29">
    <property type="entry name" value="HEMOGLOBIN AND HEMOGLOBIN-HAPTOGLOBIN-BINDING PROTEIN 1-RELATED"/>
    <property type="match status" value="1"/>
</dbReference>
<accession>A0A923HYF2</accession>
<feature type="domain" description="TonB-dependent receptor-like beta-barrel" evidence="13">
    <location>
        <begin position="265"/>
        <end position="682"/>
    </location>
</feature>
<dbReference type="GO" id="GO:0009279">
    <property type="term" value="C:cell outer membrane"/>
    <property type="evidence" value="ECO:0007669"/>
    <property type="project" value="UniProtKB-SubCell"/>
</dbReference>
<dbReference type="Gene3D" id="2.170.130.10">
    <property type="entry name" value="TonB-dependent receptor, plug domain"/>
    <property type="match status" value="1"/>
</dbReference>
<comment type="caution">
    <text evidence="15">The sequence shown here is derived from an EMBL/GenBank/DDBJ whole genome shotgun (WGS) entry which is preliminary data.</text>
</comment>
<proteinExistence type="inferred from homology"/>
<dbReference type="InterPro" id="IPR036942">
    <property type="entry name" value="Beta-barrel_TonB_sf"/>
</dbReference>
<dbReference type="RefSeq" id="WP_186880088.1">
    <property type="nucleotide sequence ID" value="NZ_JACOGG010000003.1"/>
</dbReference>
<dbReference type="GO" id="GO:0044718">
    <property type="term" value="P:siderophore transmembrane transport"/>
    <property type="evidence" value="ECO:0007669"/>
    <property type="project" value="TreeGrafter"/>
</dbReference>
<evidence type="ECO:0000256" key="2">
    <source>
        <dbReference type="ARBA" id="ARBA00009810"/>
    </source>
</evidence>
<evidence type="ECO:0000256" key="4">
    <source>
        <dbReference type="ARBA" id="ARBA00022452"/>
    </source>
</evidence>